<accession>S3D3F5</accession>
<evidence type="ECO:0000313" key="4">
    <source>
        <dbReference type="Proteomes" id="UP000016922"/>
    </source>
</evidence>
<organism evidence="3 4">
    <name type="scientific">Glarea lozoyensis (strain ATCC 20868 / MF5171)</name>
    <dbReference type="NCBI Taxonomy" id="1116229"/>
    <lineage>
        <taxon>Eukaryota</taxon>
        <taxon>Fungi</taxon>
        <taxon>Dikarya</taxon>
        <taxon>Ascomycota</taxon>
        <taxon>Pezizomycotina</taxon>
        <taxon>Leotiomycetes</taxon>
        <taxon>Helotiales</taxon>
        <taxon>Helotiaceae</taxon>
        <taxon>Glarea</taxon>
    </lineage>
</organism>
<dbReference type="SUPFAM" id="SSF49482">
    <property type="entry name" value="Aromatic compound dioxygenase"/>
    <property type="match status" value="1"/>
</dbReference>
<dbReference type="InterPro" id="IPR000627">
    <property type="entry name" value="Intradiol_dOase_C"/>
</dbReference>
<dbReference type="InterPro" id="IPR015889">
    <property type="entry name" value="Intradiol_dOase_core"/>
</dbReference>
<keyword evidence="3" id="KW-0223">Dioxygenase</keyword>
<dbReference type="Pfam" id="PF00775">
    <property type="entry name" value="Dioxygenase_C"/>
    <property type="match status" value="1"/>
</dbReference>
<feature type="chain" id="PRO_5004508067" evidence="1">
    <location>
        <begin position="19"/>
        <end position="369"/>
    </location>
</feature>
<dbReference type="OrthoDB" id="121380at2759"/>
<dbReference type="eggNOG" id="ENOG502QPRK">
    <property type="taxonomic scope" value="Eukaryota"/>
</dbReference>
<dbReference type="CDD" id="cd03457">
    <property type="entry name" value="intradiol_dioxygenase_like"/>
    <property type="match status" value="1"/>
</dbReference>
<dbReference type="AlphaFoldDB" id="S3D3F5"/>
<keyword evidence="1" id="KW-0732">Signal</keyword>
<name>S3D3F5_GLAL2</name>
<protein>
    <submittedName>
        <fullName evidence="3">Aromatic compound dioxygenase</fullName>
    </submittedName>
</protein>
<proteinExistence type="predicted"/>
<feature type="signal peptide" evidence="1">
    <location>
        <begin position="1"/>
        <end position="18"/>
    </location>
</feature>
<gene>
    <name evidence="3" type="ORF">GLAREA_07418</name>
</gene>
<dbReference type="GO" id="GO:0016702">
    <property type="term" value="F:oxidoreductase activity, acting on single donors with incorporation of molecular oxygen, incorporation of two atoms of oxygen"/>
    <property type="evidence" value="ECO:0007669"/>
    <property type="project" value="InterPro"/>
</dbReference>
<dbReference type="EMBL" id="KE145359">
    <property type="protein sequence ID" value="EPE32285.1"/>
    <property type="molecule type" value="Genomic_DNA"/>
</dbReference>
<feature type="domain" description="Intradiol ring-cleavage dioxygenases" evidence="2">
    <location>
        <begin position="113"/>
        <end position="214"/>
    </location>
</feature>
<reference evidence="3 4" key="1">
    <citation type="journal article" date="2013" name="BMC Genomics">
        <title>Genomics-driven discovery of the pneumocandin biosynthetic gene cluster in the fungus Glarea lozoyensis.</title>
        <authorList>
            <person name="Chen L."/>
            <person name="Yue Q."/>
            <person name="Zhang X."/>
            <person name="Xiang M."/>
            <person name="Wang C."/>
            <person name="Li S."/>
            <person name="Che Y."/>
            <person name="Ortiz-Lopez F.J."/>
            <person name="Bills G.F."/>
            <person name="Liu X."/>
            <person name="An Z."/>
        </authorList>
    </citation>
    <scope>NUCLEOTIDE SEQUENCE [LARGE SCALE GENOMIC DNA]</scope>
    <source>
        <strain evidence="4">ATCC 20868 / MF5171</strain>
    </source>
</reference>
<keyword evidence="3" id="KW-0560">Oxidoreductase</keyword>
<evidence type="ECO:0000313" key="3">
    <source>
        <dbReference type="EMBL" id="EPE32285.1"/>
    </source>
</evidence>
<dbReference type="OMA" id="YVAGEYI"/>
<dbReference type="PANTHER" id="PTHR34315">
    <property type="match status" value="1"/>
</dbReference>
<dbReference type="KEGG" id="glz:GLAREA_07418"/>
<dbReference type="Gene3D" id="2.60.130.10">
    <property type="entry name" value="Aromatic compound dioxygenase"/>
    <property type="match status" value="1"/>
</dbReference>
<sequence>MRLHCPLLLGAFVATAYGHGNLEARREFLASHTNNLNHCGSINKDSGLYQRAIERREALIDHLLAERRLQRRQVSSVNTPHKSDKPYTASTAPSVVFAGNKSCVLSPETTEGPFYVTGESIRTNLVDGQLGVPLHLDIQVIDVNTCLPLNGTFLEMWSANTTGVYSGALAIPNGSGMGDKANLNKQFLRGIQKTDDDGVVQFQTIFPGHYTGRATHIHVITHLNAKAEANNTVFNTKVTHNGQAFFDQDLIDKVEKTAPYNTNKQTGTKNAKDDILLQEAATADPFFEYVLLGSDLKDGIFAWFSFGVNPKLYRGIMAVAENLKGGGKMKTDNPKLQGFDGLFPGGFPTSWQPGFGPSPTMNAVTPTKS</sequence>
<dbReference type="PANTHER" id="PTHR34315:SF1">
    <property type="entry name" value="INTRADIOL RING-CLEAVAGE DIOXYGENASES DOMAIN-CONTAINING PROTEIN-RELATED"/>
    <property type="match status" value="1"/>
</dbReference>
<keyword evidence="4" id="KW-1185">Reference proteome</keyword>
<dbReference type="Proteomes" id="UP000016922">
    <property type="component" value="Unassembled WGS sequence"/>
</dbReference>
<evidence type="ECO:0000256" key="1">
    <source>
        <dbReference type="SAM" id="SignalP"/>
    </source>
</evidence>
<dbReference type="RefSeq" id="XP_008080297.1">
    <property type="nucleotide sequence ID" value="XM_008082106.1"/>
</dbReference>
<dbReference type="HOGENOM" id="CLU_027719_0_1_1"/>
<evidence type="ECO:0000259" key="2">
    <source>
        <dbReference type="Pfam" id="PF00775"/>
    </source>
</evidence>
<dbReference type="GO" id="GO:0008199">
    <property type="term" value="F:ferric iron binding"/>
    <property type="evidence" value="ECO:0007669"/>
    <property type="project" value="InterPro"/>
</dbReference>
<dbReference type="GeneID" id="19466471"/>